<gene>
    <name evidence="2" type="ORF">THMIRHAT_02350</name>
</gene>
<dbReference type="EMBL" id="AP021888">
    <property type="protein sequence ID" value="BBP42489.1"/>
    <property type="molecule type" value="Genomic_DNA"/>
</dbReference>
<reference evidence="3" key="1">
    <citation type="submission" date="2019-11" db="EMBL/GenBank/DDBJ databases">
        <title>Isolation and characterization of two novel species in the genus Thiomicrorhabdus.</title>
        <authorList>
            <person name="Mochizuki J."/>
            <person name="Kojima H."/>
            <person name="Fukui M."/>
        </authorList>
    </citation>
    <scope>NUCLEOTIDE SEQUENCE [LARGE SCALE GENOMIC DNA]</scope>
    <source>
        <strain evidence="3">AkT22</strain>
    </source>
</reference>
<feature type="chain" id="PRO_5026067979" evidence="1">
    <location>
        <begin position="21"/>
        <end position="175"/>
    </location>
</feature>
<dbReference type="AlphaFoldDB" id="A0A6F8PK63"/>
<evidence type="ECO:0000313" key="3">
    <source>
        <dbReference type="Proteomes" id="UP000501466"/>
    </source>
</evidence>
<feature type="signal peptide" evidence="1">
    <location>
        <begin position="1"/>
        <end position="20"/>
    </location>
</feature>
<keyword evidence="3" id="KW-1185">Reference proteome</keyword>
<proteinExistence type="predicted"/>
<dbReference type="RefSeq" id="WP_173289965.1">
    <property type="nucleotide sequence ID" value="NZ_AP021888.1"/>
</dbReference>
<keyword evidence="1" id="KW-0732">Signal</keyword>
<evidence type="ECO:0000256" key="1">
    <source>
        <dbReference type="SAM" id="SignalP"/>
    </source>
</evidence>
<name>A0A6F8PK63_9GAMM</name>
<evidence type="ECO:0000313" key="2">
    <source>
        <dbReference type="EMBL" id="BBP42489.1"/>
    </source>
</evidence>
<accession>A0A6F8PK63</accession>
<organism evidence="2 3">
    <name type="scientific">Thiosulfativibrio zosterae</name>
    <dbReference type="NCBI Taxonomy" id="2675053"/>
    <lineage>
        <taxon>Bacteria</taxon>
        <taxon>Pseudomonadati</taxon>
        <taxon>Pseudomonadota</taxon>
        <taxon>Gammaproteobacteria</taxon>
        <taxon>Thiotrichales</taxon>
        <taxon>Piscirickettsiaceae</taxon>
        <taxon>Thiosulfativibrio</taxon>
    </lineage>
</organism>
<protein>
    <submittedName>
        <fullName evidence="2">Uncharacterized protein</fullName>
    </submittedName>
</protein>
<sequence length="175" mass="19945">MQLKQGLMILLVSMTAVAQADSDKTPFPMQPSFWTDQMRQGGGDNSIKDRFNYNAKAWNDWIGNGNTRYRFYGNMDLEMQMDWLAKMQADQAARQQQSRQASANMARGQGFNGQQGYYGQPYYGQPNFQPYTAQPNVAQTYPAPNYGPAYPMPYPAPYQPMPMMPPQAPNQMMPR</sequence>
<dbReference type="Proteomes" id="UP000501466">
    <property type="component" value="Chromosome"/>
</dbReference>
<dbReference type="KEGG" id="tzo:THMIRHAT_02350"/>